<dbReference type="InterPro" id="IPR047262">
    <property type="entry name" value="PRX-like1"/>
</dbReference>
<dbReference type="EMBL" id="FOYO01000001">
    <property type="protein sequence ID" value="SFR58258.1"/>
    <property type="molecule type" value="Genomic_DNA"/>
</dbReference>
<dbReference type="InterPro" id="IPR036249">
    <property type="entry name" value="Thioredoxin-like_sf"/>
</dbReference>
<dbReference type="PROSITE" id="PS51352">
    <property type="entry name" value="THIOREDOXIN_2"/>
    <property type="match status" value="1"/>
</dbReference>
<protein>
    <submittedName>
        <fullName evidence="3">AhpC/TSA family protein</fullName>
    </submittedName>
</protein>
<dbReference type="InterPro" id="IPR013766">
    <property type="entry name" value="Thioredoxin_domain"/>
</dbReference>
<dbReference type="Proteomes" id="UP000199658">
    <property type="component" value="Unassembled WGS sequence"/>
</dbReference>
<evidence type="ECO:0000259" key="2">
    <source>
        <dbReference type="PROSITE" id="PS51352"/>
    </source>
</evidence>
<evidence type="ECO:0000313" key="3">
    <source>
        <dbReference type="EMBL" id="SFR58258.1"/>
    </source>
</evidence>
<dbReference type="Pfam" id="PF00578">
    <property type="entry name" value="AhpC-TSA"/>
    <property type="match status" value="1"/>
</dbReference>
<feature type="domain" description="Thioredoxin" evidence="2">
    <location>
        <begin position="9"/>
        <end position="160"/>
    </location>
</feature>
<reference evidence="4" key="1">
    <citation type="submission" date="2016-10" db="EMBL/GenBank/DDBJ databases">
        <authorList>
            <person name="Varghese N."/>
            <person name="Submissions S."/>
        </authorList>
    </citation>
    <scope>NUCLEOTIDE SEQUENCE [LARGE SCALE GENOMIC DNA]</scope>
    <source>
        <strain evidence="4">DSM 26921</strain>
    </source>
</reference>
<feature type="region of interest" description="Disordered" evidence="1">
    <location>
        <begin position="164"/>
        <end position="183"/>
    </location>
</feature>
<proteinExistence type="predicted"/>
<keyword evidence="4" id="KW-1185">Reference proteome</keyword>
<name>A0A1I6HV17_9RHOB</name>
<dbReference type="SUPFAM" id="SSF52833">
    <property type="entry name" value="Thioredoxin-like"/>
    <property type="match status" value="1"/>
</dbReference>
<dbReference type="PANTHER" id="PTHR43640">
    <property type="entry name" value="OS07G0260300 PROTEIN"/>
    <property type="match status" value="1"/>
</dbReference>
<gene>
    <name evidence="3" type="ORF">SAMN04488002_3473</name>
</gene>
<sequence length="183" mass="19736">MALLDTPLCNFGAAAPDFSLAEPDGRVHSLADVAGPNGLLVAFVCNHCPYVVAVADRLANDATELQDNGIGVVAIMSNDYRDYAADSPDNMRAFAAKHGWTFPYLVDEDQSVGQAYGAVCTPDFFGYNAALELQYRGRLDSAGMRPPEGRIRELVDAMLEISKTGEGPRDQTPSMGCSIKWRS</sequence>
<accession>A0A1I6HV17</accession>
<organism evidence="3 4">
    <name type="scientific">Litoreibacter janthinus</name>
    <dbReference type="NCBI Taxonomy" id="670154"/>
    <lineage>
        <taxon>Bacteria</taxon>
        <taxon>Pseudomonadati</taxon>
        <taxon>Pseudomonadota</taxon>
        <taxon>Alphaproteobacteria</taxon>
        <taxon>Rhodobacterales</taxon>
        <taxon>Roseobacteraceae</taxon>
        <taxon>Litoreibacter</taxon>
    </lineage>
</organism>
<evidence type="ECO:0000313" key="4">
    <source>
        <dbReference type="Proteomes" id="UP000199658"/>
    </source>
</evidence>
<dbReference type="CDD" id="cd02969">
    <property type="entry name" value="PRX_like1"/>
    <property type="match status" value="1"/>
</dbReference>
<dbReference type="RefSeq" id="WP_090219354.1">
    <property type="nucleotide sequence ID" value="NZ_FOYO01000001.1"/>
</dbReference>
<dbReference type="STRING" id="670154.SAMN04488002_3473"/>
<dbReference type="OrthoDB" id="9809746at2"/>
<dbReference type="GO" id="GO:0016209">
    <property type="term" value="F:antioxidant activity"/>
    <property type="evidence" value="ECO:0007669"/>
    <property type="project" value="InterPro"/>
</dbReference>
<dbReference type="PANTHER" id="PTHR43640:SF1">
    <property type="entry name" value="THIOREDOXIN-DEPENDENT PEROXIREDOXIN"/>
    <property type="match status" value="1"/>
</dbReference>
<dbReference type="GO" id="GO:0016491">
    <property type="term" value="F:oxidoreductase activity"/>
    <property type="evidence" value="ECO:0007669"/>
    <property type="project" value="InterPro"/>
</dbReference>
<dbReference type="AlphaFoldDB" id="A0A1I6HV17"/>
<evidence type="ECO:0000256" key="1">
    <source>
        <dbReference type="SAM" id="MobiDB-lite"/>
    </source>
</evidence>
<dbReference type="Gene3D" id="3.40.30.10">
    <property type="entry name" value="Glutaredoxin"/>
    <property type="match status" value="1"/>
</dbReference>
<dbReference type="InterPro" id="IPR000866">
    <property type="entry name" value="AhpC/TSA"/>
</dbReference>